<name>A0A9D2BLL3_9FIRM</name>
<evidence type="ECO:0000256" key="1">
    <source>
        <dbReference type="SAM" id="Phobius"/>
    </source>
</evidence>
<evidence type="ECO:0000313" key="3">
    <source>
        <dbReference type="Proteomes" id="UP000886724"/>
    </source>
</evidence>
<keyword evidence="1" id="KW-0472">Membrane</keyword>
<dbReference type="EMBL" id="DXET01000031">
    <property type="protein sequence ID" value="HIX80563.1"/>
    <property type="molecule type" value="Genomic_DNA"/>
</dbReference>
<reference evidence="2" key="1">
    <citation type="journal article" date="2021" name="PeerJ">
        <title>Extensive microbial diversity within the chicken gut microbiome revealed by metagenomics and culture.</title>
        <authorList>
            <person name="Gilroy R."/>
            <person name="Ravi A."/>
            <person name="Getino M."/>
            <person name="Pursley I."/>
            <person name="Horton D.L."/>
            <person name="Alikhan N.F."/>
            <person name="Baker D."/>
            <person name="Gharbi K."/>
            <person name="Hall N."/>
            <person name="Watson M."/>
            <person name="Adriaenssens E.M."/>
            <person name="Foster-Nyarko E."/>
            <person name="Jarju S."/>
            <person name="Secka A."/>
            <person name="Antonio M."/>
            <person name="Oren A."/>
            <person name="Chaudhuri R.R."/>
            <person name="La Ragione R."/>
            <person name="Hildebrand F."/>
            <person name="Pallen M.J."/>
        </authorList>
    </citation>
    <scope>NUCLEOTIDE SEQUENCE</scope>
    <source>
        <strain evidence="2">ChiGjej1B1-14440</strain>
    </source>
</reference>
<organism evidence="2 3">
    <name type="scientific">Candidatus Erysipelatoclostridium merdavium</name>
    <dbReference type="NCBI Taxonomy" id="2838566"/>
    <lineage>
        <taxon>Bacteria</taxon>
        <taxon>Bacillati</taxon>
        <taxon>Bacillota</taxon>
        <taxon>Erysipelotrichia</taxon>
        <taxon>Erysipelotrichales</taxon>
        <taxon>Erysipelotrichales incertae sedis</taxon>
    </lineage>
</organism>
<sequence>MNCGFNYSGCGCNSYNPFVTNPFSCCGCNSCSTGFSNCGCSCGSCGGFGSTNWFAIVLVVFLLLIICGNSRIRVG</sequence>
<dbReference type="Proteomes" id="UP000886724">
    <property type="component" value="Unassembled WGS sequence"/>
</dbReference>
<dbReference type="AlphaFoldDB" id="A0A9D2BLL3"/>
<gene>
    <name evidence="2" type="ORF">H9980_01125</name>
</gene>
<protein>
    <recommendedName>
        <fullName evidence="4">Sporulation protein YjcZ</fullName>
    </recommendedName>
</protein>
<evidence type="ECO:0008006" key="4">
    <source>
        <dbReference type="Google" id="ProtNLM"/>
    </source>
</evidence>
<accession>A0A9D2BLL3</accession>
<keyword evidence="1" id="KW-0812">Transmembrane</keyword>
<comment type="caution">
    <text evidence="2">The sequence shown here is derived from an EMBL/GenBank/DDBJ whole genome shotgun (WGS) entry which is preliminary data.</text>
</comment>
<feature type="transmembrane region" description="Helical" evidence="1">
    <location>
        <begin position="53"/>
        <end position="72"/>
    </location>
</feature>
<keyword evidence="1" id="KW-1133">Transmembrane helix</keyword>
<evidence type="ECO:0000313" key="2">
    <source>
        <dbReference type="EMBL" id="HIX80563.1"/>
    </source>
</evidence>
<reference evidence="2" key="2">
    <citation type="submission" date="2021-04" db="EMBL/GenBank/DDBJ databases">
        <authorList>
            <person name="Gilroy R."/>
        </authorList>
    </citation>
    <scope>NUCLEOTIDE SEQUENCE</scope>
    <source>
        <strain evidence="2">ChiGjej1B1-14440</strain>
    </source>
</reference>
<proteinExistence type="predicted"/>